<feature type="transmembrane region" description="Helical" evidence="1">
    <location>
        <begin position="12"/>
        <end position="41"/>
    </location>
</feature>
<evidence type="ECO:0008006" key="4">
    <source>
        <dbReference type="Google" id="ProtNLM"/>
    </source>
</evidence>
<evidence type="ECO:0000313" key="3">
    <source>
        <dbReference type="Proteomes" id="UP000001037"/>
    </source>
</evidence>
<dbReference type="AlphaFoldDB" id="G0EDF2"/>
<organism evidence="2 3">
    <name type="scientific">Pyrolobus fumarii (strain DSM 11204 / 1A)</name>
    <dbReference type="NCBI Taxonomy" id="694429"/>
    <lineage>
        <taxon>Archaea</taxon>
        <taxon>Thermoproteota</taxon>
        <taxon>Thermoprotei</taxon>
        <taxon>Desulfurococcales</taxon>
        <taxon>Pyrodictiaceae</taxon>
        <taxon>Pyrolobus</taxon>
    </lineage>
</organism>
<evidence type="ECO:0000313" key="2">
    <source>
        <dbReference type="EMBL" id="AEM38637.1"/>
    </source>
</evidence>
<dbReference type="Proteomes" id="UP000001037">
    <property type="component" value="Chromosome"/>
</dbReference>
<sequence length="147" mass="15433">MGEGGVFRSYKAISPVIATIIIIAVTIAISVAVAGWLMGLWTGYTAKPALRIIDATLYTNGTLLATVINEGTGDANVESITIGDVKCTYSDAGLTSPDLVKPGERATLKWTCTAWSTAGFQPGGSYVITIMTTDGFKFTGNVYVKQA</sequence>
<keyword evidence="1" id="KW-0812">Transmembrane</keyword>
<keyword evidence="1" id="KW-1133">Transmembrane helix</keyword>
<gene>
    <name evidence="2" type="ordered locus">Pyrfu_0768</name>
</gene>
<accession>G0EDF2</accession>
<evidence type="ECO:0000256" key="1">
    <source>
        <dbReference type="SAM" id="Phobius"/>
    </source>
</evidence>
<dbReference type="KEGG" id="pfm:Pyrfu_0768"/>
<dbReference type="EMBL" id="CP002838">
    <property type="protein sequence ID" value="AEM38637.1"/>
    <property type="molecule type" value="Genomic_DNA"/>
</dbReference>
<protein>
    <recommendedName>
        <fullName evidence="4">Archaeal Type IV pilin N-terminal domain-containing protein</fullName>
    </recommendedName>
</protein>
<dbReference type="HOGENOM" id="CLU_1682675_0_0_2"/>
<dbReference type="InParanoid" id="G0EDF2"/>
<dbReference type="InterPro" id="IPR013373">
    <property type="entry name" value="Flagellin/pilin_N_arc"/>
</dbReference>
<reference evidence="2 3" key="1">
    <citation type="journal article" date="2011" name="Stand. Genomic Sci.">
        <title>Complete genome sequence of the hyperthermophilic chemolithoautotroph Pyrolobus fumarii type strain (1A).</title>
        <authorList>
            <person name="Anderson I."/>
            <person name="Goker M."/>
            <person name="Nolan M."/>
            <person name="Lucas S."/>
            <person name="Hammon N."/>
            <person name="Deshpande S."/>
            <person name="Cheng J.F."/>
            <person name="Tapia R."/>
            <person name="Han C."/>
            <person name="Goodwin L."/>
            <person name="Pitluck S."/>
            <person name="Huntemann M."/>
            <person name="Liolios K."/>
            <person name="Ivanova N."/>
            <person name="Pagani I."/>
            <person name="Mavromatis K."/>
            <person name="Ovchinikova G."/>
            <person name="Pati A."/>
            <person name="Chen A."/>
            <person name="Palaniappan K."/>
            <person name="Land M."/>
            <person name="Hauser L."/>
            <person name="Brambilla E.M."/>
            <person name="Huber H."/>
            <person name="Yasawong M."/>
            <person name="Rohde M."/>
            <person name="Spring S."/>
            <person name="Abt B."/>
            <person name="Sikorski J."/>
            <person name="Wirth R."/>
            <person name="Detter J.C."/>
            <person name="Woyke T."/>
            <person name="Bristow J."/>
            <person name="Eisen J.A."/>
            <person name="Markowitz V."/>
            <person name="Hugenholtz P."/>
            <person name="Kyrpides N.C."/>
            <person name="Klenk H.P."/>
            <person name="Lapidus A."/>
        </authorList>
    </citation>
    <scope>NUCLEOTIDE SEQUENCE [LARGE SCALE GENOMIC DNA]</scope>
    <source>
        <strain evidence="3">DSM 11204 / 1A</strain>
    </source>
</reference>
<keyword evidence="1" id="KW-0472">Membrane</keyword>
<dbReference type="STRING" id="694429.Pyrfu_0768"/>
<dbReference type="eggNOG" id="arCOG03871">
    <property type="taxonomic scope" value="Archaea"/>
</dbReference>
<proteinExistence type="predicted"/>
<keyword evidence="3" id="KW-1185">Reference proteome</keyword>
<dbReference type="NCBIfam" id="TIGR02537">
    <property type="entry name" value="arch_flag_Nterm"/>
    <property type="match status" value="1"/>
</dbReference>
<name>G0EDF2_PYRF1</name>